<feature type="domain" description="HD-GYP" evidence="1">
    <location>
        <begin position="105"/>
        <end position="301"/>
    </location>
</feature>
<evidence type="ECO:0000259" key="1">
    <source>
        <dbReference type="PROSITE" id="PS51832"/>
    </source>
</evidence>
<evidence type="ECO:0000313" key="2">
    <source>
        <dbReference type="EMBL" id="SDL59195.1"/>
    </source>
</evidence>
<dbReference type="Gene3D" id="1.10.3210.10">
    <property type="entry name" value="Hypothetical protein af1432"/>
    <property type="match status" value="1"/>
</dbReference>
<proteinExistence type="predicted"/>
<dbReference type="GO" id="GO:0016787">
    <property type="term" value="F:hydrolase activity"/>
    <property type="evidence" value="ECO:0007669"/>
    <property type="project" value="UniProtKB-KW"/>
</dbReference>
<evidence type="ECO:0000313" key="3">
    <source>
        <dbReference type="Proteomes" id="UP000214880"/>
    </source>
</evidence>
<dbReference type="CDD" id="cd00077">
    <property type="entry name" value="HDc"/>
    <property type="match status" value="1"/>
</dbReference>
<dbReference type="EMBL" id="FNHB01000001">
    <property type="protein sequence ID" value="SDL59195.1"/>
    <property type="molecule type" value="Genomic_DNA"/>
</dbReference>
<dbReference type="InterPro" id="IPR003607">
    <property type="entry name" value="HD/PDEase_dom"/>
</dbReference>
<protein>
    <submittedName>
        <fullName evidence="2">Metal dependent phosphohydrolase</fullName>
    </submittedName>
</protein>
<dbReference type="AlphaFoldDB" id="A0A1G9LCD4"/>
<dbReference type="InterPro" id="IPR037522">
    <property type="entry name" value="HD_GYP_dom"/>
</dbReference>
<sequence length="354" mass="39284">MRRILVDNISSGMKLAKPLYNAEGMVLLNAGIELKEQLTDRLEELDVTYVYIEDDLTRDVDVPDVISEKTRIEAVANAKKIMEQIKLGRGIDAAQAKQIAGGIIDELCKNKGVMVNFLDMRTRSDYLFSHAVNVCVLAVMTGICLDYDELQLQDLGVGALLHDVGKVLISPEVLNKQDRLTPQEKEEVKKHPALGFEILRKNPDISLGSAHCALEHHECFDGSGYPQGLKAAEIHPFAQIVAIADMYDALISDAAYRRAIPVYEALAIIAKAGASCFDRELVAIFTDNIATYPIGSIVRLSNNQIGVVVDISRESKAKPVVRILFDENKRHITELTELDLSKNQRLYIADVVER</sequence>
<dbReference type="STRING" id="146817.SAMN04488502_101295"/>
<dbReference type="Pfam" id="PF13487">
    <property type="entry name" value="HD_5"/>
    <property type="match status" value="1"/>
</dbReference>
<dbReference type="PANTHER" id="PTHR43155:SF2">
    <property type="entry name" value="CYCLIC DI-GMP PHOSPHODIESTERASE PA4108"/>
    <property type="match status" value="1"/>
</dbReference>
<reference evidence="2 3" key="1">
    <citation type="submission" date="2016-10" db="EMBL/GenBank/DDBJ databases">
        <authorList>
            <person name="de Groot N.N."/>
        </authorList>
    </citation>
    <scope>NUCLEOTIDE SEQUENCE [LARGE SCALE GENOMIC DNA]</scope>
    <source>
        <strain evidence="2 3">DSM 1736</strain>
    </source>
</reference>
<keyword evidence="3" id="KW-1185">Reference proteome</keyword>
<keyword evidence="2" id="KW-0378">Hydrolase</keyword>
<dbReference type="SUPFAM" id="SSF109604">
    <property type="entry name" value="HD-domain/PDEase-like"/>
    <property type="match status" value="1"/>
</dbReference>
<accession>A0A1G9LCD4</accession>
<dbReference type="PANTHER" id="PTHR43155">
    <property type="entry name" value="CYCLIC DI-GMP PHOSPHODIESTERASE PA4108-RELATED"/>
    <property type="match status" value="1"/>
</dbReference>
<gene>
    <name evidence="2" type="ORF">SAMN04488502_101295</name>
</gene>
<dbReference type="Proteomes" id="UP000214880">
    <property type="component" value="Unassembled WGS sequence"/>
</dbReference>
<dbReference type="PROSITE" id="PS51832">
    <property type="entry name" value="HD_GYP"/>
    <property type="match status" value="1"/>
</dbReference>
<organism evidence="2 3">
    <name type="scientific">Dendrosporobacter quercicolus</name>
    <dbReference type="NCBI Taxonomy" id="146817"/>
    <lineage>
        <taxon>Bacteria</taxon>
        <taxon>Bacillati</taxon>
        <taxon>Bacillota</taxon>
        <taxon>Negativicutes</taxon>
        <taxon>Selenomonadales</taxon>
        <taxon>Sporomusaceae</taxon>
        <taxon>Dendrosporobacter</taxon>
    </lineage>
</organism>
<dbReference type="OrthoDB" id="1677843at2"/>
<dbReference type="SMART" id="SM00471">
    <property type="entry name" value="HDc"/>
    <property type="match status" value="1"/>
</dbReference>
<dbReference type="RefSeq" id="WP_092067570.1">
    <property type="nucleotide sequence ID" value="NZ_FNHB01000001.1"/>
</dbReference>
<name>A0A1G9LCD4_9FIRM</name>